<dbReference type="AlphaFoldDB" id="A0A397S1H4"/>
<evidence type="ECO:0000313" key="1">
    <source>
        <dbReference type="EMBL" id="RIA78539.1"/>
    </source>
</evidence>
<dbReference type="Proteomes" id="UP000266506">
    <property type="component" value="Unassembled WGS sequence"/>
</dbReference>
<name>A0A397S1H4_9MOLU</name>
<dbReference type="RefSeq" id="WP_119015283.1">
    <property type="nucleotide sequence ID" value="NZ_QXEV01000001.1"/>
</dbReference>
<accession>A0A397S1H4</accession>
<dbReference type="Gene3D" id="3.30.70.100">
    <property type="match status" value="1"/>
</dbReference>
<keyword evidence="2" id="KW-1185">Reference proteome</keyword>
<evidence type="ECO:0000313" key="2">
    <source>
        <dbReference type="Proteomes" id="UP000266506"/>
    </source>
</evidence>
<organism evidence="1 2">
    <name type="scientific">Anaeroplasma bactoclasticum</name>
    <dbReference type="NCBI Taxonomy" id="2088"/>
    <lineage>
        <taxon>Bacteria</taxon>
        <taxon>Bacillati</taxon>
        <taxon>Mycoplasmatota</taxon>
        <taxon>Mollicutes</taxon>
        <taxon>Anaeroplasmatales</taxon>
        <taxon>Anaeroplasmataceae</taxon>
        <taxon>Anaeroplasma</taxon>
    </lineage>
</organism>
<reference evidence="1 2" key="1">
    <citation type="submission" date="2018-08" db="EMBL/GenBank/DDBJ databases">
        <title>Genomic Encyclopedia of Archaeal and Bacterial Type Strains, Phase II (KMG-II): from individual species to whole genera.</title>
        <authorList>
            <person name="Goeker M."/>
        </authorList>
    </citation>
    <scope>NUCLEOTIDE SEQUENCE [LARGE SCALE GENOMIC DNA]</scope>
    <source>
        <strain evidence="1 2">ATCC 27112</strain>
    </source>
</reference>
<sequence>MNSKSNTFTYTLTVLGMKCGMCESHINTTIRNKYKVNKVISKRKKNLTKIISYEEIDLNDLRSLITNLGYTVEDINQE</sequence>
<dbReference type="InterPro" id="IPR006121">
    <property type="entry name" value="HMA_dom"/>
</dbReference>
<dbReference type="OrthoDB" id="9813965at2"/>
<protein>
    <submittedName>
        <fullName evidence="1">Copper chaperone CopZ</fullName>
    </submittedName>
</protein>
<dbReference type="GO" id="GO:0046872">
    <property type="term" value="F:metal ion binding"/>
    <property type="evidence" value="ECO:0007669"/>
    <property type="project" value="InterPro"/>
</dbReference>
<dbReference type="InterPro" id="IPR036163">
    <property type="entry name" value="HMA_dom_sf"/>
</dbReference>
<comment type="caution">
    <text evidence="1">The sequence shown here is derived from an EMBL/GenBank/DDBJ whole genome shotgun (WGS) entry which is preliminary data.</text>
</comment>
<dbReference type="CDD" id="cd00371">
    <property type="entry name" value="HMA"/>
    <property type="match status" value="1"/>
</dbReference>
<dbReference type="SUPFAM" id="SSF55008">
    <property type="entry name" value="HMA, heavy metal-associated domain"/>
    <property type="match status" value="1"/>
</dbReference>
<dbReference type="EMBL" id="QXEV01000001">
    <property type="protein sequence ID" value="RIA78539.1"/>
    <property type="molecule type" value="Genomic_DNA"/>
</dbReference>
<proteinExistence type="predicted"/>
<gene>
    <name evidence="1" type="ORF">EI71_00100</name>
</gene>
<dbReference type="InParanoid" id="A0A397S1H4"/>